<accession>A0A428T1R2</accession>
<comment type="caution">
    <text evidence="1">The sequence shown here is derived from an EMBL/GenBank/DDBJ whole genome shotgun (WGS) entry which is preliminary data.</text>
</comment>
<gene>
    <name evidence="1" type="ORF">CEP52_011745</name>
</gene>
<dbReference type="Proteomes" id="UP000287144">
    <property type="component" value="Unassembled WGS sequence"/>
</dbReference>
<dbReference type="AlphaFoldDB" id="A0A428T1R2"/>
<reference evidence="1 2" key="1">
    <citation type="submission" date="2017-06" db="EMBL/GenBank/DDBJ databases">
        <title>Comparative genomic analysis of Ambrosia Fusariam Clade fungi.</title>
        <authorList>
            <person name="Stajich J.E."/>
            <person name="Carrillo J."/>
            <person name="Kijimoto T."/>
            <person name="Eskalen A."/>
            <person name="O'Donnell K."/>
            <person name="Kasson M."/>
        </authorList>
    </citation>
    <scope>NUCLEOTIDE SEQUENCE [LARGE SCALE GENOMIC DNA]</scope>
    <source>
        <strain evidence="1 2">NRRL62579</strain>
    </source>
</reference>
<proteinExistence type="predicted"/>
<evidence type="ECO:0000313" key="2">
    <source>
        <dbReference type="Proteomes" id="UP000287144"/>
    </source>
</evidence>
<keyword evidence="2" id="KW-1185">Reference proteome</keyword>
<name>A0A428T1R2_9HYPO</name>
<organism evidence="1 2">
    <name type="scientific">Fusarium oligoseptatum</name>
    <dbReference type="NCBI Taxonomy" id="2604345"/>
    <lineage>
        <taxon>Eukaryota</taxon>
        <taxon>Fungi</taxon>
        <taxon>Dikarya</taxon>
        <taxon>Ascomycota</taxon>
        <taxon>Pezizomycotina</taxon>
        <taxon>Sordariomycetes</taxon>
        <taxon>Hypocreomycetidae</taxon>
        <taxon>Hypocreales</taxon>
        <taxon>Nectriaceae</taxon>
        <taxon>Fusarium</taxon>
        <taxon>Fusarium solani species complex</taxon>
    </lineage>
</organism>
<protein>
    <submittedName>
        <fullName evidence="1">Uncharacterized protein</fullName>
    </submittedName>
</protein>
<evidence type="ECO:0000313" key="1">
    <source>
        <dbReference type="EMBL" id="RSL96004.1"/>
    </source>
</evidence>
<dbReference type="EMBL" id="NKCK01000144">
    <property type="protein sequence ID" value="RSL96004.1"/>
    <property type="molecule type" value="Genomic_DNA"/>
</dbReference>
<sequence>MRCQEERGRIVEGDKKRKGLRDERSVSLVSQGVFAFIFVPKIEPRVDRVVSEVQKSHGRLCTWRDQLKDTAIKVLTLDQKRACVYVEPSIELLDGSIFHSFTRPDKGKPS</sequence>